<gene>
    <name evidence="1" type="ORF">WAK64_05015</name>
</gene>
<keyword evidence="2" id="KW-1185">Reference proteome</keyword>
<dbReference type="PANTHER" id="PTHR21621">
    <property type="entry name" value="RIBOSOMAL PROTEIN S6 MODIFICATION PROTEIN"/>
    <property type="match status" value="1"/>
</dbReference>
<reference evidence="1 2" key="1">
    <citation type="journal article" date="2018" name="J. Microbiol.">
        <title>Bacillus spongiae sp. nov., isolated from sponge of Jeju Island.</title>
        <authorList>
            <person name="Lee G.E."/>
            <person name="Im W.T."/>
            <person name="Park J.S."/>
        </authorList>
    </citation>
    <scope>NUCLEOTIDE SEQUENCE [LARGE SCALE GENOMIC DNA]</scope>
    <source>
        <strain evidence="1 2">135PIL107-10</strain>
    </source>
</reference>
<comment type="caution">
    <text evidence="1">The sequence shown here is derived from an EMBL/GenBank/DDBJ whole genome shotgun (WGS) entry which is preliminary data.</text>
</comment>
<accession>A0ABU8HAR8</accession>
<dbReference type="Pfam" id="PF14398">
    <property type="entry name" value="ATPgrasp_YheCD"/>
    <property type="match status" value="1"/>
</dbReference>
<dbReference type="Gene3D" id="3.30.470.20">
    <property type="entry name" value="ATP-grasp fold, B domain"/>
    <property type="match status" value="1"/>
</dbReference>
<proteinExistence type="predicted"/>
<protein>
    <submittedName>
        <fullName evidence="1">YheC/YheD family protein</fullName>
    </submittedName>
</protein>
<organism evidence="1 2">
    <name type="scientific">Bacillus spongiae</name>
    <dbReference type="NCBI Taxonomy" id="2683610"/>
    <lineage>
        <taxon>Bacteria</taxon>
        <taxon>Bacillati</taxon>
        <taxon>Bacillota</taxon>
        <taxon>Bacilli</taxon>
        <taxon>Bacillales</taxon>
        <taxon>Bacillaceae</taxon>
        <taxon>Bacillus</taxon>
    </lineage>
</organism>
<dbReference type="SUPFAM" id="SSF56059">
    <property type="entry name" value="Glutathione synthetase ATP-binding domain-like"/>
    <property type="match status" value="1"/>
</dbReference>
<dbReference type="Proteomes" id="UP001312865">
    <property type="component" value="Unassembled WGS sequence"/>
</dbReference>
<dbReference type="PANTHER" id="PTHR21621:SF0">
    <property type="entry name" value="BETA-CITRYLGLUTAMATE SYNTHASE B-RELATED"/>
    <property type="match status" value="1"/>
</dbReference>
<dbReference type="RefSeq" id="WP_336585847.1">
    <property type="nucleotide sequence ID" value="NZ_JBBAXC010000003.1"/>
</dbReference>
<name>A0ABU8HAR8_9BACI</name>
<dbReference type="InterPro" id="IPR026838">
    <property type="entry name" value="YheC/D"/>
</dbReference>
<sequence length="451" mass="52303">MNTSVNIIEAKLQDYIIRLHPSLLETEITAEGDQIKLSFGQKDTLAKLETSSILQLNEIHLSTACFSELGMPIHHQPYQICINESGDGLRLGPLITVLTGIVIKNKIPDFLTLEHFLLELHEYVLQNGGFLYVSNFSAIKDNFVEGYYYSNRHKWEKDFFPLPDVIYNRIHSRKKERKTAFQRFVTECQSQGIPLFNEKFLSKWEVYETLSKHESISSFIPETFLYKDLNQLLQLLVAYQDIFIKPIHGSQGRDIIRLKMENDYYVFYHTAKSSEITFENRQDLIQTLKPVLASSQSIIQKTIPLERVHYKVLDFRILVIPNHKKVWQVISSVVRFSKPNSFVSNLAQGGEMEKAQSFLREHYGEKAGKQLWNTMKNFSIQIAEILSKEMNVHIGELGIDIAVDEDKQIWLIEVNSKPSKNFTQDSGIRPSVKALYHYFECVWLERSISND</sequence>
<evidence type="ECO:0000313" key="1">
    <source>
        <dbReference type="EMBL" id="MEI5906414.1"/>
    </source>
</evidence>
<evidence type="ECO:0000313" key="2">
    <source>
        <dbReference type="Proteomes" id="UP001312865"/>
    </source>
</evidence>
<dbReference type="EMBL" id="JBBAXC010000003">
    <property type="protein sequence ID" value="MEI5906414.1"/>
    <property type="molecule type" value="Genomic_DNA"/>
</dbReference>